<dbReference type="RefSeq" id="WP_114616218.1">
    <property type="nucleotide sequence ID" value="NZ_PPTO01000018.1"/>
</dbReference>
<evidence type="ECO:0000313" key="3">
    <source>
        <dbReference type="EMBL" id="RDB55597.1"/>
    </source>
</evidence>
<sequence>MIWFTSDAHFGHANVLKFSERPWDDIDDMNYALIENINACVEPSDELYILGDFSFKLTVQQAYELRKLIRCKKIHLVHGNHDKDWRQPEVADAFIVEPPIKVLKVDGVKIVMSHYPMADWQSMGHGSWHIHGHIHSQGSAYNDANLAQGLLRFDAGVDANEYRPVSLAQLHARFDGATYPTRVKWPFWVNETGDARLDAFLIDEKRKVETLEER</sequence>
<comment type="caution">
    <text evidence="3">The sequence shown here is derived from an EMBL/GenBank/DDBJ whole genome shotgun (WGS) entry which is preliminary data.</text>
</comment>
<gene>
    <name evidence="3" type="ORF">C1881_09145</name>
</gene>
<organism evidence="3 4">
    <name type="scientific">Slackia isoflavoniconvertens</name>
    <dbReference type="NCBI Taxonomy" id="572010"/>
    <lineage>
        <taxon>Bacteria</taxon>
        <taxon>Bacillati</taxon>
        <taxon>Actinomycetota</taxon>
        <taxon>Coriobacteriia</taxon>
        <taxon>Eggerthellales</taxon>
        <taxon>Eggerthellaceae</taxon>
        <taxon>Slackia</taxon>
    </lineage>
</organism>
<dbReference type="SUPFAM" id="SSF56300">
    <property type="entry name" value="Metallo-dependent phosphatases"/>
    <property type="match status" value="1"/>
</dbReference>
<reference evidence="3 4" key="1">
    <citation type="journal article" date="2018" name="Elife">
        <title>Discovery and characterization of a prevalent human gut bacterial enzyme sufficient for the inactivation of a family of plant toxins.</title>
        <authorList>
            <person name="Koppel N."/>
            <person name="Bisanz J.E."/>
            <person name="Pandelia M.E."/>
            <person name="Turnbaugh P.J."/>
            <person name="Balskus E.P."/>
        </authorList>
    </citation>
    <scope>NUCLEOTIDE SEQUENCE [LARGE SCALE GENOMIC DNA]</scope>
    <source>
        <strain evidence="3 4">OB21 GAM31</strain>
    </source>
</reference>
<dbReference type="Gene3D" id="3.60.21.10">
    <property type="match status" value="1"/>
</dbReference>
<dbReference type="EMBL" id="PPTO01000018">
    <property type="protein sequence ID" value="RDB55597.1"/>
    <property type="molecule type" value="Genomic_DNA"/>
</dbReference>
<dbReference type="Pfam" id="PF12850">
    <property type="entry name" value="Metallophos_2"/>
    <property type="match status" value="1"/>
</dbReference>
<proteinExistence type="inferred from homology"/>
<dbReference type="InterPro" id="IPR029052">
    <property type="entry name" value="Metallo-depent_PP-like"/>
</dbReference>
<accession>A0A369LA98</accession>
<comment type="similarity">
    <text evidence="1">Belongs to the metallophosphoesterase superfamily. YfcE family.</text>
</comment>
<evidence type="ECO:0000313" key="4">
    <source>
        <dbReference type="Proteomes" id="UP000253975"/>
    </source>
</evidence>
<dbReference type="Proteomes" id="UP000253975">
    <property type="component" value="Unassembled WGS sequence"/>
</dbReference>
<evidence type="ECO:0000259" key="2">
    <source>
        <dbReference type="Pfam" id="PF12850"/>
    </source>
</evidence>
<feature type="domain" description="Calcineurin-like phosphoesterase" evidence="2">
    <location>
        <begin position="6"/>
        <end position="140"/>
    </location>
</feature>
<name>A0A369LA98_9ACTN</name>
<dbReference type="AlphaFoldDB" id="A0A369LA98"/>
<evidence type="ECO:0000256" key="1">
    <source>
        <dbReference type="ARBA" id="ARBA00008950"/>
    </source>
</evidence>
<protein>
    <recommendedName>
        <fullName evidence="2">Calcineurin-like phosphoesterase domain-containing protein</fullName>
    </recommendedName>
</protein>
<dbReference type="InterPro" id="IPR024654">
    <property type="entry name" value="Calcineurin-like_PHP_lpxH"/>
</dbReference>